<sequence>MATISFKDGEEYILRLSRLEKEAVEKVVGPAIHDGAKIVADAIRTELQAVPTDEGWGTQEQPVRGPKKTQKAALLGVLGITTMQKDSEGVYNVKIGFDGYNNIRSKRWPQGQPNQMIARAIESGTTWMSKNRFVARAVSKSKKQALAAMKKRAEGEIEKIMK</sequence>
<accession>A0A8S5N8M6</accession>
<proteinExistence type="predicted"/>
<reference evidence="1" key="1">
    <citation type="journal article" date="2021" name="Proc. Natl. Acad. Sci. U.S.A.">
        <title>A Catalog of Tens of Thousands of Viruses from Human Metagenomes Reveals Hidden Associations with Chronic Diseases.</title>
        <authorList>
            <person name="Tisza M.J."/>
            <person name="Buck C.B."/>
        </authorList>
    </citation>
    <scope>NUCLEOTIDE SEQUENCE</scope>
    <source>
        <strain evidence="1">CtepM7</strain>
    </source>
</reference>
<evidence type="ECO:0008006" key="2">
    <source>
        <dbReference type="Google" id="ProtNLM"/>
    </source>
</evidence>
<name>A0A8S5N8M6_9CAUD</name>
<dbReference type="EMBL" id="BK015101">
    <property type="protein sequence ID" value="DAD91017.1"/>
    <property type="molecule type" value="Genomic_DNA"/>
</dbReference>
<protein>
    <recommendedName>
        <fullName evidence="2">HK97 gp10 family phage protein</fullName>
    </recommendedName>
</protein>
<organism evidence="1">
    <name type="scientific">Siphoviridae sp. ctepM7</name>
    <dbReference type="NCBI Taxonomy" id="2826408"/>
    <lineage>
        <taxon>Viruses</taxon>
        <taxon>Duplodnaviria</taxon>
        <taxon>Heunggongvirae</taxon>
        <taxon>Uroviricota</taxon>
        <taxon>Caudoviricetes</taxon>
    </lineage>
</organism>
<evidence type="ECO:0000313" key="1">
    <source>
        <dbReference type="EMBL" id="DAD91017.1"/>
    </source>
</evidence>